<dbReference type="AlphaFoldDB" id="A0A3E0E7C9"/>
<dbReference type="OrthoDB" id="666468at2"/>
<dbReference type="Proteomes" id="UP000257136">
    <property type="component" value="Unassembled WGS sequence"/>
</dbReference>
<dbReference type="RefSeq" id="WP_115814618.1">
    <property type="nucleotide sequence ID" value="NZ_QUNI01000013.1"/>
</dbReference>
<protein>
    <recommendedName>
        <fullName evidence="3">HEPN domain-containing protein</fullName>
    </recommendedName>
</protein>
<evidence type="ECO:0000313" key="1">
    <source>
        <dbReference type="EMBL" id="REG94147.1"/>
    </source>
</evidence>
<keyword evidence="2" id="KW-1185">Reference proteome</keyword>
<reference evidence="1 2" key="1">
    <citation type="submission" date="2018-08" db="EMBL/GenBank/DDBJ databases">
        <title>Genomic Encyclopedia of Archaeal and Bacterial Type Strains, Phase II (KMG-II): from individual species to whole genera.</title>
        <authorList>
            <person name="Goeker M."/>
        </authorList>
    </citation>
    <scope>NUCLEOTIDE SEQUENCE [LARGE SCALE GENOMIC DNA]</scope>
    <source>
        <strain evidence="1 2">DSM 100880</strain>
    </source>
</reference>
<evidence type="ECO:0008006" key="3">
    <source>
        <dbReference type="Google" id="ProtNLM"/>
    </source>
</evidence>
<gene>
    <name evidence="1" type="ORF">C8P67_113123</name>
</gene>
<accession>A0A3E0E7C9</accession>
<evidence type="ECO:0000313" key="2">
    <source>
        <dbReference type="Proteomes" id="UP000257136"/>
    </source>
</evidence>
<comment type="caution">
    <text evidence="1">The sequence shown here is derived from an EMBL/GenBank/DDBJ whole genome shotgun (WGS) entry which is preliminary data.</text>
</comment>
<dbReference type="EMBL" id="QUNI01000013">
    <property type="protein sequence ID" value="REG94147.1"/>
    <property type="molecule type" value="Genomic_DNA"/>
</dbReference>
<dbReference type="Gene3D" id="1.20.120.330">
    <property type="entry name" value="Nucleotidyltransferases domain 2"/>
    <property type="match status" value="1"/>
</dbReference>
<name>A0A3E0E7C9_9FLAO</name>
<proteinExistence type="predicted"/>
<sequence>MSAAKILIDDYDNYASSVHCSYYGCFQYIKHKLNQLGHTYEQIDLAIQQSKDSKGVILSTHGYPLQLIQKELTAKYNDSGFLAREIKDKVKLLKAFRTLSDYHNEIVDYDKGKKALTLSNEVLNIIKTKL</sequence>
<organism evidence="1 2">
    <name type="scientific">Flavobacterium aquicola</name>
    <dbReference type="NCBI Taxonomy" id="1682742"/>
    <lineage>
        <taxon>Bacteria</taxon>
        <taxon>Pseudomonadati</taxon>
        <taxon>Bacteroidota</taxon>
        <taxon>Flavobacteriia</taxon>
        <taxon>Flavobacteriales</taxon>
        <taxon>Flavobacteriaceae</taxon>
        <taxon>Flavobacterium</taxon>
    </lineage>
</organism>